<feature type="binding site" evidence="13">
    <location>
        <begin position="125"/>
        <end position="129"/>
    </location>
    <ligand>
        <name>UDP-N-acetyl-alpha-D-glucosamine</name>
        <dbReference type="ChEBI" id="CHEBI:57705"/>
    </ligand>
</feature>
<dbReference type="GO" id="GO:0051301">
    <property type="term" value="P:cell division"/>
    <property type="evidence" value="ECO:0007669"/>
    <property type="project" value="UniProtKB-KW"/>
</dbReference>
<accession>A0A9C7C968</accession>
<dbReference type="EMBL" id="AP026973">
    <property type="protein sequence ID" value="BDT76298.1"/>
    <property type="molecule type" value="Genomic_DNA"/>
</dbReference>
<comment type="function">
    <text evidence="13">Cell wall formation. Adds enolpyruvyl to UDP-N-acetylglucosamine.</text>
</comment>
<evidence type="ECO:0000256" key="1">
    <source>
        <dbReference type="ARBA" id="ARBA00004496"/>
    </source>
</evidence>
<dbReference type="InterPro" id="IPR005750">
    <property type="entry name" value="UDP_GlcNAc_COvinyl_MurA"/>
</dbReference>
<dbReference type="EC" id="2.5.1.7" evidence="13"/>
<evidence type="ECO:0000256" key="11">
    <source>
        <dbReference type="ARBA" id="ARBA00038367"/>
    </source>
</evidence>
<keyword evidence="6 13" id="KW-0133">Cell shape</keyword>
<comment type="catalytic activity">
    <reaction evidence="12 13">
        <text>phosphoenolpyruvate + UDP-N-acetyl-alpha-D-glucosamine = UDP-N-acetyl-3-O-(1-carboxyvinyl)-alpha-D-glucosamine + phosphate</text>
        <dbReference type="Rhea" id="RHEA:18681"/>
        <dbReference type="ChEBI" id="CHEBI:43474"/>
        <dbReference type="ChEBI" id="CHEBI:57705"/>
        <dbReference type="ChEBI" id="CHEBI:58702"/>
        <dbReference type="ChEBI" id="CHEBI:68483"/>
        <dbReference type="EC" id="2.5.1.7"/>
    </reaction>
</comment>
<evidence type="ECO:0000256" key="4">
    <source>
        <dbReference type="ARBA" id="ARBA00022618"/>
    </source>
</evidence>
<feature type="modified residue" description="2-(S-cysteinyl)pyruvic acid O-phosphothioketal" evidence="13">
    <location>
        <position position="120"/>
    </location>
</feature>
<comment type="caution">
    <text evidence="13">Lacks conserved residue(s) required for the propagation of feature annotation.</text>
</comment>
<dbReference type="NCBIfam" id="TIGR01072">
    <property type="entry name" value="murA"/>
    <property type="match status" value="1"/>
</dbReference>
<evidence type="ECO:0000256" key="2">
    <source>
        <dbReference type="ARBA" id="ARBA00004752"/>
    </source>
</evidence>
<dbReference type="InterPro" id="IPR036968">
    <property type="entry name" value="Enolpyruvate_Tfrase_sf"/>
</dbReference>
<dbReference type="CDD" id="cd01555">
    <property type="entry name" value="UdpNAET"/>
    <property type="match status" value="1"/>
</dbReference>
<comment type="pathway">
    <text evidence="2 13">Cell wall biogenesis; peptidoglycan biosynthesis.</text>
</comment>
<comment type="subcellular location">
    <subcellularLocation>
        <location evidence="1 13">Cytoplasm</location>
    </subcellularLocation>
</comment>
<keyword evidence="9 13" id="KW-0961">Cell wall biogenesis/degradation</keyword>
<dbReference type="KEGG" id="pyt:PKF023_01010"/>
<evidence type="ECO:0000256" key="6">
    <source>
        <dbReference type="ARBA" id="ARBA00022960"/>
    </source>
</evidence>
<keyword evidence="8 13" id="KW-0131">Cell cycle</keyword>
<sequence>MDKLRMVGGTPLKGEVVIAGAKNAALPILCACLLTDQPVVLRNVPDLQDVRTMLKLLQEIGVTVDFPDASDHSHMVLNAAVIKSSEATYEMVKTMRASILVLGPLLARMHSAKVSLPGGCAIGARPVDQHIKGLKAMGASIKIKSGYIQAETKPQSDRLKGASILTDMITVTGTENLLMAATLASGTTVLENAAREPEVGDLAELLVKMGAKISGIGSDRLVIEGVEKLHGAEHSVIPDRIEAGTFLCAVAATGGEITVKHCRPDTLDAVIVKLKEAGLQMEVGPDWIKASMQGRPKAVNFRTSEYPAFPTDMQAQLMTVNAIAAGSSMITETIFENRFMHVQELNRLGADIAIEGNTAIAQGVEKLSGAIVMATDLRASASLVIAGLAAQGETQVDRIYHLDRGYDRMEQKLTLLGAKIERVK</sequence>
<reference evidence="15" key="1">
    <citation type="submission" date="2022-11" db="EMBL/GenBank/DDBJ databases">
        <title>Complete Genome Sequences of three Polynucleobacter sp. Subcluster PnecC Strains KF022, KF023, and KF032 Isolated from a Shallow Eutrophic Lake in Japan.</title>
        <authorList>
            <person name="Ogata Y."/>
            <person name="Watanabe K."/>
            <person name="Takemine S."/>
            <person name="Shindo C."/>
            <person name="Kurokawa R."/>
            <person name="Suda W."/>
        </authorList>
    </citation>
    <scope>NUCLEOTIDE SEQUENCE</scope>
    <source>
        <strain evidence="15">KF023</strain>
    </source>
</reference>
<dbReference type="InterPro" id="IPR050068">
    <property type="entry name" value="MurA_subfamily"/>
</dbReference>
<keyword evidence="7 13" id="KW-0573">Peptidoglycan synthesis</keyword>
<feature type="binding site" evidence="13">
    <location>
        <position position="312"/>
    </location>
    <ligand>
        <name>UDP-N-acetyl-alpha-D-glucosamine</name>
        <dbReference type="ChEBI" id="CHEBI:57705"/>
    </ligand>
</feature>
<dbReference type="PANTHER" id="PTHR43783:SF1">
    <property type="entry name" value="UDP-N-ACETYLGLUCOSAMINE 1-CARBOXYVINYLTRANSFERASE"/>
    <property type="match status" value="1"/>
</dbReference>
<feature type="active site" description="Proton donor" evidence="13">
    <location>
        <position position="120"/>
    </location>
</feature>
<keyword evidence="5 13" id="KW-0808">Transferase</keyword>
<evidence type="ECO:0000259" key="14">
    <source>
        <dbReference type="Pfam" id="PF00275"/>
    </source>
</evidence>
<evidence type="ECO:0000256" key="12">
    <source>
        <dbReference type="ARBA" id="ARBA00047527"/>
    </source>
</evidence>
<keyword evidence="10 13" id="KW-0670">Pyruvate</keyword>
<dbReference type="AlphaFoldDB" id="A0A9C7C968"/>
<dbReference type="Pfam" id="PF00275">
    <property type="entry name" value="EPSP_synthase"/>
    <property type="match status" value="1"/>
</dbReference>
<evidence type="ECO:0000256" key="3">
    <source>
        <dbReference type="ARBA" id="ARBA00022490"/>
    </source>
</evidence>
<feature type="binding site" evidence="13">
    <location>
        <position position="334"/>
    </location>
    <ligand>
        <name>UDP-N-acetyl-alpha-D-glucosamine</name>
        <dbReference type="ChEBI" id="CHEBI:57705"/>
    </ligand>
</feature>
<dbReference type="FunFam" id="3.65.10.10:FF:000001">
    <property type="entry name" value="UDP-N-acetylglucosamine 1-carboxyvinyltransferase"/>
    <property type="match status" value="1"/>
</dbReference>
<dbReference type="GO" id="GO:0009252">
    <property type="term" value="P:peptidoglycan biosynthetic process"/>
    <property type="evidence" value="ECO:0007669"/>
    <property type="project" value="UniProtKB-UniRule"/>
</dbReference>
<feature type="domain" description="Enolpyruvate transferase" evidence="14">
    <location>
        <begin position="8"/>
        <end position="413"/>
    </location>
</feature>
<dbReference type="PANTHER" id="PTHR43783">
    <property type="entry name" value="UDP-N-ACETYLGLUCOSAMINE 1-CARBOXYVINYLTRANSFERASE"/>
    <property type="match status" value="1"/>
</dbReference>
<keyword evidence="3 13" id="KW-0963">Cytoplasm</keyword>
<comment type="similarity">
    <text evidence="11 13">Belongs to the EPSP synthase family. MurA subfamily.</text>
</comment>
<protein>
    <recommendedName>
        <fullName evidence="13">UDP-N-acetylglucosamine 1-carboxyvinyltransferase</fullName>
        <ecNumber evidence="13">2.5.1.7</ecNumber>
    </recommendedName>
    <alternativeName>
        <fullName evidence="13">Enoylpyruvate transferase</fullName>
    </alternativeName>
    <alternativeName>
        <fullName evidence="13">UDP-N-acetylglucosamine enolpyruvyl transferase</fullName>
        <shortName evidence="13">EPT</shortName>
    </alternativeName>
</protein>
<dbReference type="GO" id="GO:0008760">
    <property type="term" value="F:UDP-N-acetylglucosamine 1-carboxyvinyltransferase activity"/>
    <property type="evidence" value="ECO:0007669"/>
    <property type="project" value="UniProtKB-UniRule"/>
</dbReference>
<evidence type="ECO:0000256" key="13">
    <source>
        <dbReference type="HAMAP-Rule" id="MF_00111"/>
    </source>
</evidence>
<evidence type="ECO:0000256" key="9">
    <source>
        <dbReference type="ARBA" id="ARBA00023316"/>
    </source>
</evidence>
<gene>
    <name evidence="13 15" type="primary">murA</name>
    <name evidence="15" type="ORF">PKF023_01010</name>
</gene>
<dbReference type="Proteomes" id="UP001211097">
    <property type="component" value="Chromosome"/>
</dbReference>
<dbReference type="GO" id="GO:0071555">
    <property type="term" value="P:cell wall organization"/>
    <property type="evidence" value="ECO:0007669"/>
    <property type="project" value="UniProtKB-KW"/>
</dbReference>
<dbReference type="InterPro" id="IPR001986">
    <property type="entry name" value="Enolpyruvate_Tfrase_dom"/>
</dbReference>
<dbReference type="GO" id="GO:0019277">
    <property type="term" value="P:UDP-N-acetylgalactosamine biosynthetic process"/>
    <property type="evidence" value="ECO:0007669"/>
    <property type="project" value="InterPro"/>
</dbReference>
<evidence type="ECO:0000256" key="7">
    <source>
        <dbReference type="ARBA" id="ARBA00022984"/>
    </source>
</evidence>
<evidence type="ECO:0000256" key="10">
    <source>
        <dbReference type="ARBA" id="ARBA00023317"/>
    </source>
</evidence>
<dbReference type="NCBIfam" id="NF006873">
    <property type="entry name" value="PRK09369.1"/>
    <property type="match status" value="1"/>
</dbReference>
<dbReference type="HAMAP" id="MF_00111">
    <property type="entry name" value="MurA"/>
    <property type="match status" value="1"/>
</dbReference>
<dbReference type="GO" id="GO:0005737">
    <property type="term" value="C:cytoplasm"/>
    <property type="evidence" value="ECO:0007669"/>
    <property type="project" value="UniProtKB-SubCell"/>
</dbReference>
<organism evidence="15">
    <name type="scientific">Polynucleobacter yangtzensis</name>
    <dbReference type="NCBI Taxonomy" id="1743159"/>
    <lineage>
        <taxon>Bacteria</taxon>
        <taxon>Pseudomonadati</taxon>
        <taxon>Pseudomonadota</taxon>
        <taxon>Betaproteobacteria</taxon>
        <taxon>Burkholderiales</taxon>
        <taxon>Burkholderiaceae</taxon>
        <taxon>Polynucleobacter</taxon>
    </lineage>
</organism>
<proteinExistence type="inferred from homology"/>
<dbReference type="GO" id="GO:0008360">
    <property type="term" value="P:regulation of cell shape"/>
    <property type="evidence" value="ECO:0007669"/>
    <property type="project" value="UniProtKB-KW"/>
</dbReference>
<evidence type="ECO:0000256" key="5">
    <source>
        <dbReference type="ARBA" id="ARBA00022679"/>
    </source>
</evidence>
<keyword evidence="4 13" id="KW-0132">Cell division</keyword>
<dbReference type="Gene3D" id="3.65.10.10">
    <property type="entry name" value="Enolpyruvate transferase domain"/>
    <property type="match status" value="2"/>
</dbReference>
<dbReference type="InterPro" id="IPR013792">
    <property type="entry name" value="RNA3'P_cycl/enolpyr_Trfase_a/b"/>
</dbReference>
<name>A0A9C7C968_9BURK</name>
<feature type="binding site" evidence="13">
    <location>
        <position position="96"/>
    </location>
    <ligand>
        <name>UDP-N-acetyl-alpha-D-glucosamine</name>
        <dbReference type="ChEBI" id="CHEBI:57705"/>
    </ligand>
</feature>
<dbReference type="SUPFAM" id="SSF55205">
    <property type="entry name" value="EPT/RTPC-like"/>
    <property type="match status" value="1"/>
</dbReference>
<dbReference type="RefSeq" id="WP_281742600.1">
    <property type="nucleotide sequence ID" value="NZ_AP026973.1"/>
</dbReference>
<evidence type="ECO:0000313" key="15">
    <source>
        <dbReference type="EMBL" id="BDT76298.1"/>
    </source>
</evidence>
<feature type="binding site" evidence="13">
    <location>
        <begin position="22"/>
        <end position="23"/>
    </location>
    <ligand>
        <name>phosphoenolpyruvate</name>
        <dbReference type="ChEBI" id="CHEBI:58702"/>
    </ligand>
</feature>
<evidence type="ECO:0000256" key="8">
    <source>
        <dbReference type="ARBA" id="ARBA00023306"/>
    </source>
</evidence>